<reference evidence="2 3" key="1">
    <citation type="submission" date="2017-06" db="EMBL/GenBank/DDBJ databases">
        <title>Hymenobacter amundsenii sp. nov. isolated from regoliths in Antarctica.</title>
        <authorList>
            <person name="Sedlacek I."/>
            <person name="Kralova S."/>
            <person name="Pantucek R."/>
            <person name="Svec P."/>
            <person name="Holochova P."/>
            <person name="Stankova E."/>
            <person name="Vrbovska V."/>
            <person name="Busse H.-J."/>
        </authorList>
    </citation>
    <scope>NUCLEOTIDE SEQUENCE [LARGE SCALE GENOMIC DNA]</scope>
    <source>
        <strain evidence="2 3">CCM 8682</strain>
    </source>
</reference>
<dbReference type="Gene3D" id="3.30.460.10">
    <property type="entry name" value="Beta Polymerase, domain 2"/>
    <property type="match status" value="1"/>
</dbReference>
<dbReference type="InterPro" id="IPR002934">
    <property type="entry name" value="Polymerase_NTP_transf_dom"/>
</dbReference>
<proteinExistence type="predicted"/>
<protein>
    <submittedName>
        <fullName evidence="2">DNA polymerase subunit beta</fullName>
    </submittedName>
</protein>
<feature type="domain" description="Polymerase nucleotidyl transferase" evidence="1">
    <location>
        <begin position="56"/>
        <end position="119"/>
    </location>
</feature>
<name>A0A246FNR1_9BACT</name>
<dbReference type="GO" id="GO:0016779">
    <property type="term" value="F:nucleotidyltransferase activity"/>
    <property type="evidence" value="ECO:0007669"/>
    <property type="project" value="InterPro"/>
</dbReference>
<dbReference type="PANTHER" id="PTHR37030">
    <property type="entry name" value="NUCLEOTIDYLTRANSFERASE"/>
    <property type="match status" value="1"/>
</dbReference>
<dbReference type="SUPFAM" id="SSF81301">
    <property type="entry name" value="Nucleotidyltransferase"/>
    <property type="match status" value="1"/>
</dbReference>
<dbReference type="EMBL" id="NIRR01000004">
    <property type="protein sequence ID" value="OWP64391.1"/>
    <property type="molecule type" value="Genomic_DNA"/>
</dbReference>
<dbReference type="Pfam" id="PF01909">
    <property type="entry name" value="NTP_transf_2"/>
    <property type="match status" value="1"/>
</dbReference>
<dbReference type="CDD" id="cd05403">
    <property type="entry name" value="NT_KNTase_like"/>
    <property type="match status" value="1"/>
</dbReference>
<evidence type="ECO:0000313" key="3">
    <source>
        <dbReference type="Proteomes" id="UP000197277"/>
    </source>
</evidence>
<dbReference type="InterPro" id="IPR043519">
    <property type="entry name" value="NT_sf"/>
</dbReference>
<dbReference type="AlphaFoldDB" id="A0A246FNR1"/>
<keyword evidence="3" id="KW-1185">Reference proteome</keyword>
<sequence length="151" mass="17078">MPLVYPFVASTSFSTTLRRLPYLLSNCCPNKPTASFSSLSSATSVISEAQIQAIVRRIVEGYQPDRIILFGSYAYGTPTEDSDLDLLVIKADDSRRKIDRIVDVRTVARNRDNPAIDVFVLNEEELDRVRRNRFLVEYKALQDGRELYAAA</sequence>
<gene>
    <name evidence="2" type="ORF">CDA63_04590</name>
</gene>
<organism evidence="2 3">
    <name type="scientific">Hymenobacter amundsenii</name>
    <dbReference type="NCBI Taxonomy" id="2006685"/>
    <lineage>
        <taxon>Bacteria</taxon>
        <taxon>Pseudomonadati</taxon>
        <taxon>Bacteroidota</taxon>
        <taxon>Cytophagia</taxon>
        <taxon>Cytophagales</taxon>
        <taxon>Hymenobacteraceae</taxon>
        <taxon>Hymenobacter</taxon>
    </lineage>
</organism>
<accession>A0A246FNR1</accession>
<comment type="caution">
    <text evidence="2">The sequence shown here is derived from an EMBL/GenBank/DDBJ whole genome shotgun (WGS) entry which is preliminary data.</text>
</comment>
<dbReference type="PANTHER" id="PTHR37030:SF1">
    <property type="entry name" value="NUCLEOTIDYLTRANSFERASE"/>
    <property type="match status" value="1"/>
</dbReference>
<dbReference type="Proteomes" id="UP000197277">
    <property type="component" value="Unassembled WGS sequence"/>
</dbReference>
<evidence type="ECO:0000259" key="1">
    <source>
        <dbReference type="Pfam" id="PF01909"/>
    </source>
</evidence>
<evidence type="ECO:0000313" key="2">
    <source>
        <dbReference type="EMBL" id="OWP64391.1"/>
    </source>
</evidence>